<dbReference type="Pfam" id="PF13000">
    <property type="entry name" value="Acatn"/>
    <property type="match status" value="3"/>
</dbReference>
<dbReference type="OrthoDB" id="6415790at2759"/>
<keyword evidence="2 6" id="KW-0812">Transmembrane</keyword>
<evidence type="ECO:0000256" key="1">
    <source>
        <dbReference type="ARBA" id="ARBA00004141"/>
    </source>
</evidence>
<evidence type="ECO:0000256" key="5">
    <source>
        <dbReference type="SAM" id="MobiDB-lite"/>
    </source>
</evidence>
<evidence type="ECO:0000256" key="6">
    <source>
        <dbReference type="SAM" id="Phobius"/>
    </source>
</evidence>
<keyword evidence="3 6" id="KW-1133">Transmembrane helix</keyword>
<evidence type="ECO:0000256" key="3">
    <source>
        <dbReference type="ARBA" id="ARBA00022989"/>
    </source>
</evidence>
<feature type="transmembrane region" description="Helical" evidence="6">
    <location>
        <begin position="362"/>
        <end position="381"/>
    </location>
</feature>
<organism evidence="7 8">
    <name type="scientific">Tropilaelaps mercedesae</name>
    <dbReference type="NCBI Taxonomy" id="418985"/>
    <lineage>
        <taxon>Eukaryota</taxon>
        <taxon>Metazoa</taxon>
        <taxon>Ecdysozoa</taxon>
        <taxon>Arthropoda</taxon>
        <taxon>Chelicerata</taxon>
        <taxon>Arachnida</taxon>
        <taxon>Acari</taxon>
        <taxon>Parasitiformes</taxon>
        <taxon>Mesostigmata</taxon>
        <taxon>Gamasina</taxon>
        <taxon>Dermanyssoidea</taxon>
        <taxon>Laelapidae</taxon>
        <taxon>Tropilaelaps</taxon>
    </lineage>
</organism>
<dbReference type="Gene3D" id="1.20.1250.20">
    <property type="entry name" value="MFS general substrate transporter like domains"/>
    <property type="match status" value="1"/>
</dbReference>
<dbReference type="FunCoup" id="A0A1V9WZU1">
    <property type="interactions" value="383"/>
</dbReference>
<dbReference type="STRING" id="418985.A0A1V9WZU1"/>
<dbReference type="InterPro" id="IPR004752">
    <property type="entry name" value="AmpG_permease/AT-1"/>
</dbReference>
<name>A0A1V9WZU1_9ACAR</name>
<dbReference type="GO" id="GO:0035348">
    <property type="term" value="P:acetyl-CoA transmembrane transport"/>
    <property type="evidence" value="ECO:0007669"/>
    <property type="project" value="InterPro"/>
</dbReference>
<feature type="transmembrane region" description="Helical" evidence="6">
    <location>
        <begin position="249"/>
        <end position="267"/>
    </location>
</feature>
<sequence length="532" mass="59935">MDKSEFRKFLGQDSNKTMDTHKRTSSSTKVADKDPADTEKQMRKLVMNEKYDGMGEAASWRSEWKAVILLFFLYILQGIPLGISSAFTMFLQNQKVSYSKQALFSFATWPFSIKFLWAPIVDSLYLKSCGRRKSWLIPMQYLIGIFLLILSYHLHSWFGANEPDVGRMTIVFAALSFLAATQDIAVDGWALTMLSRRNVGHASTCNSVGQTAGMFLGYVLFLALESKDFANAYVFQTPQETGLVTIEGYLRFWAIVFFVTTTLVALLKQEESSVEEHDIGVLETYKATGRILTMPAVISTSIFLLTWKIGFGITDGATHLKLIEAGVPKEKLALLSIPAIPLQTLLPLFLARYVTSDRPLDVYVKAYIPRLLFGLVFALLVKWTSHFEGVFPFYYYAVIVVVYSVHQVFVYSCFVASMAFFARVSDPALGGTYMTLLNTLNNLGGNWPTTLAIWVLDFTTYKSCSFNGRECSSQEGRKECASFEGDCLTTLDGYYFVSVISVVIGVLWFLLYGKRTAQYIQRLKADAWTIPR</sequence>
<protein>
    <submittedName>
        <fullName evidence="7">Acetyl-coenzyme A transporter 1-like</fullName>
    </submittedName>
</protein>
<dbReference type="AlphaFoldDB" id="A0A1V9WZU1"/>
<feature type="transmembrane region" description="Helical" evidence="6">
    <location>
        <begin position="67"/>
        <end position="91"/>
    </location>
</feature>
<gene>
    <name evidence="7" type="ORF">BIW11_13970</name>
</gene>
<evidence type="ECO:0000256" key="4">
    <source>
        <dbReference type="ARBA" id="ARBA00023136"/>
    </source>
</evidence>
<evidence type="ECO:0000313" key="8">
    <source>
        <dbReference type="Proteomes" id="UP000192247"/>
    </source>
</evidence>
<feature type="transmembrane region" description="Helical" evidence="6">
    <location>
        <begin position="287"/>
        <end position="311"/>
    </location>
</feature>
<dbReference type="PANTHER" id="PTHR12778">
    <property type="entry name" value="SOLUTE CARRIER FAMILY 33 ACETYL-COA TRANSPORTER -RELATED"/>
    <property type="match status" value="1"/>
</dbReference>
<feature type="transmembrane region" description="Helical" evidence="6">
    <location>
        <begin position="493"/>
        <end position="512"/>
    </location>
</feature>
<reference evidence="7 8" key="1">
    <citation type="journal article" date="2017" name="Gigascience">
        <title>Draft genome of the honey bee ectoparasitic mite, Tropilaelaps mercedesae, is shaped by the parasitic life history.</title>
        <authorList>
            <person name="Dong X."/>
            <person name="Armstrong S.D."/>
            <person name="Xia D."/>
            <person name="Makepeace B.L."/>
            <person name="Darby A.C."/>
            <person name="Kadowaki T."/>
        </authorList>
    </citation>
    <scope>NUCLEOTIDE SEQUENCE [LARGE SCALE GENOMIC DNA]</scope>
    <source>
        <strain evidence="7">Wuxi-XJTLU</strain>
    </source>
</reference>
<dbReference type="EMBL" id="MNPL01031331">
    <property type="protein sequence ID" value="OQR66711.1"/>
    <property type="molecule type" value="Genomic_DNA"/>
</dbReference>
<dbReference type="SUPFAM" id="SSF103473">
    <property type="entry name" value="MFS general substrate transporter"/>
    <property type="match status" value="1"/>
</dbReference>
<dbReference type="Proteomes" id="UP000192247">
    <property type="component" value="Unassembled WGS sequence"/>
</dbReference>
<dbReference type="InterPro" id="IPR036259">
    <property type="entry name" value="MFS_trans_sf"/>
</dbReference>
<feature type="compositionally biased region" description="Basic and acidic residues" evidence="5">
    <location>
        <begin position="1"/>
        <end position="22"/>
    </location>
</feature>
<feature type="transmembrane region" description="Helical" evidence="6">
    <location>
        <begin position="332"/>
        <end position="350"/>
    </location>
</feature>
<feature type="transmembrane region" description="Helical" evidence="6">
    <location>
        <begin position="103"/>
        <end position="126"/>
    </location>
</feature>
<keyword evidence="4 6" id="KW-0472">Membrane</keyword>
<dbReference type="InParanoid" id="A0A1V9WZU1"/>
<evidence type="ECO:0000256" key="2">
    <source>
        <dbReference type="ARBA" id="ARBA00022692"/>
    </source>
</evidence>
<feature type="transmembrane region" description="Helical" evidence="6">
    <location>
        <begin position="138"/>
        <end position="158"/>
    </location>
</feature>
<proteinExistence type="predicted"/>
<keyword evidence="8" id="KW-1185">Reference proteome</keyword>
<feature type="transmembrane region" description="Helical" evidence="6">
    <location>
        <begin position="393"/>
        <end position="422"/>
    </location>
</feature>
<evidence type="ECO:0000313" key="7">
    <source>
        <dbReference type="EMBL" id="OQR66711.1"/>
    </source>
</evidence>
<accession>A0A1V9WZU1</accession>
<dbReference type="GO" id="GO:0016020">
    <property type="term" value="C:membrane"/>
    <property type="evidence" value="ECO:0007669"/>
    <property type="project" value="UniProtKB-SubCell"/>
</dbReference>
<dbReference type="GO" id="GO:0008521">
    <property type="term" value="F:acetyl-CoA transmembrane transporter activity"/>
    <property type="evidence" value="ECO:0007669"/>
    <property type="project" value="InterPro"/>
</dbReference>
<comment type="subcellular location">
    <subcellularLocation>
        <location evidence="1">Membrane</location>
        <topology evidence="1">Multi-pass membrane protein</topology>
    </subcellularLocation>
</comment>
<dbReference type="InterPro" id="IPR024371">
    <property type="entry name" value="AcetylCoA_trans_1-like"/>
</dbReference>
<comment type="caution">
    <text evidence="7">The sequence shown here is derived from an EMBL/GenBank/DDBJ whole genome shotgun (WGS) entry which is preliminary data.</text>
</comment>
<feature type="transmembrane region" description="Helical" evidence="6">
    <location>
        <begin position="170"/>
        <end position="191"/>
    </location>
</feature>
<feature type="region of interest" description="Disordered" evidence="5">
    <location>
        <begin position="1"/>
        <end position="38"/>
    </location>
</feature>
<dbReference type="PANTHER" id="PTHR12778:SF9">
    <property type="entry name" value="ACETYL-COENZYME A TRANSPORTER 1"/>
    <property type="match status" value="1"/>
</dbReference>